<dbReference type="GeneID" id="24304973"/>
<dbReference type="EMBL" id="JAIQ01000174">
    <property type="protein sequence ID" value="KLD96060.1"/>
    <property type="molecule type" value="Genomic_DNA"/>
</dbReference>
<dbReference type="SUPFAM" id="SSF50037">
    <property type="entry name" value="C-terminal domain of transcriptional repressors"/>
    <property type="match status" value="1"/>
</dbReference>
<reference evidence="3 4" key="1">
    <citation type="submission" date="2014-01" db="EMBL/GenBank/DDBJ databases">
        <title>Development of a Comparative Genomic Fingerprinting Assay for High Resolution Genotyping of Arcobacter butzleri.</title>
        <authorList>
            <person name="Webb A.L."/>
            <person name="Inglis G.D."/>
            <person name="Kruczkiewicz P."/>
            <person name="Selinger L.B."/>
            <person name="Taboada E.N."/>
        </authorList>
    </citation>
    <scope>NUCLEOTIDE SEQUENCE [LARGE SCALE GENOMIC DNA]</scope>
    <source>
        <strain evidence="3 4">L348</strain>
    </source>
</reference>
<dbReference type="AlphaFoldDB" id="A0A0G9JPG4"/>
<dbReference type="InterPro" id="IPR038157">
    <property type="entry name" value="FeoA_core_dom"/>
</dbReference>
<evidence type="ECO:0000256" key="1">
    <source>
        <dbReference type="ARBA" id="ARBA00023004"/>
    </source>
</evidence>
<dbReference type="SMART" id="SM00899">
    <property type="entry name" value="FeoA"/>
    <property type="match status" value="1"/>
</dbReference>
<dbReference type="GO" id="GO:0046914">
    <property type="term" value="F:transition metal ion binding"/>
    <property type="evidence" value="ECO:0007669"/>
    <property type="project" value="InterPro"/>
</dbReference>
<name>A0A0G9JPG4_9BACT</name>
<gene>
    <name evidence="3" type="ORF">AA20_12870</name>
</gene>
<dbReference type="InterPro" id="IPR008988">
    <property type="entry name" value="Transcriptional_repressor_C"/>
</dbReference>
<dbReference type="PATRIC" id="fig|1447256.3.peg.2524"/>
<dbReference type="Proteomes" id="UP000035514">
    <property type="component" value="Unassembled WGS sequence"/>
</dbReference>
<feature type="domain" description="Ferrous iron transporter FeoA-like" evidence="2">
    <location>
        <begin position="1"/>
        <end position="73"/>
    </location>
</feature>
<sequence>MSLNDLELEQIAKIKNINCNNILKNRLYSLGITKGALIKVEKKTLTNSTLKININDSKIAIRANEASQIEVEYEK</sequence>
<dbReference type="PANTHER" id="PTHR42954">
    <property type="entry name" value="FE(2+) TRANSPORT PROTEIN A"/>
    <property type="match status" value="1"/>
</dbReference>
<evidence type="ECO:0000259" key="2">
    <source>
        <dbReference type="SMART" id="SM00899"/>
    </source>
</evidence>
<accession>A0A0G9JPG4</accession>
<dbReference type="PANTHER" id="PTHR42954:SF2">
    <property type="entry name" value="FE(2+) TRANSPORT PROTEIN A"/>
    <property type="match status" value="1"/>
</dbReference>
<dbReference type="InterPro" id="IPR052713">
    <property type="entry name" value="FeoA"/>
</dbReference>
<organism evidence="3 4">
    <name type="scientific">Aliarcobacter butzleri L348</name>
    <dbReference type="NCBI Taxonomy" id="1447256"/>
    <lineage>
        <taxon>Bacteria</taxon>
        <taxon>Pseudomonadati</taxon>
        <taxon>Campylobacterota</taxon>
        <taxon>Epsilonproteobacteria</taxon>
        <taxon>Campylobacterales</taxon>
        <taxon>Arcobacteraceae</taxon>
        <taxon>Aliarcobacter</taxon>
    </lineage>
</organism>
<comment type="caution">
    <text evidence="3">The sequence shown here is derived from an EMBL/GenBank/DDBJ whole genome shotgun (WGS) entry which is preliminary data.</text>
</comment>
<dbReference type="RefSeq" id="WP_004510618.1">
    <property type="nucleotide sequence ID" value="NZ_JAIQ01000174.1"/>
</dbReference>
<evidence type="ECO:0000313" key="3">
    <source>
        <dbReference type="EMBL" id="KLD96060.1"/>
    </source>
</evidence>
<dbReference type="Pfam" id="PF04023">
    <property type="entry name" value="FeoA"/>
    <property type="match status" value="1"/>
</dbReference>
<proteinExistence type="predicted"/>
<protein>
    <submittedName>
        <fullName evidence="3">Iron transporter</fullName>
    </submittedName>
</protein>
<dbReference type="InterPro" id="IPR007167">
    <property type="entry name" value="Fe-transptr_FeoA-like"/>
</dbReference>
<dbReference type="Gene3D" id="2.30.30.90">
    <property type="match status" value="1"/>
</dbReference>
<keyword evidence="1" id="KW-0408">Iron</keyword>
<evidence type="ECO:0000313" key="4">
    <source>
        <dbReference type="Proteomes" id="UP000035514"/>
    </source>
</evidence>